<feature type="domain" description="Type II/III secretion system secretin-like" evidence="6">
    <location>
        <begin position="383"/>
        <end position="538"/>
    </location>
</feature>
<evidence type="ECO:0000256" key="5">
    <source>
        <dbReference type="SAM" id="MobiDB-lite"/>
    </source>
</evidence>
<dbReference type="SUPFAM" id="SSF48452">
    <property type="entry name" value="TPR-like"/>
    <property type="match status" value="1"/>
</dbReference>
<dbReference type="InterPro" id="IPR011990">
    <property type="entry name" value="TPR-like_helical_dom_sf"/>
</dbReference>
<organism evidence="7 8">
    <name type="scientific">Rhodoferax saidenbachensis</name>
    <dbReference type="NCBI Taxonomy" id="1484693"/>
    <lineage>
        <taxon>Bacteria</taxon>
        <taxon>Pseudomonadati</taxon>
        <taxon>Pseudomonadota</taxon>
        <taxon>Betaproteobacteria</taxon>
        <taxon>Burkholderiales</taxon>
        <taxon>Comamonadaceae</taxon>
        <taxon>Rhodoferax</taxon>
    </lineage>
</organism>
<dbReference type="AlphaFoldDB" id="A0A1P8KBP8"/>
<sequence length="625" mass="67849">MASAQPNTNLYSSIPKEKLNTAPRMLAAEGIKALDAKDYKKASDLFNLAVKTDMSNSYLHFLNAVAYQMRGLAGESNLFPLAEQGFEMATQFDASNWLARYYSGLLAMQQRDFAKAKLRLADAALYAGNEPELLYDLAVAAYYDRDPKVAAAALEGLRTAMEARPEDPTVLRASAIVAASLNNKDEAENYLSRLRKAAVGADDVKQVELRVDSWLRSYQRAGMMKTQNRSGGAQGFTQTQFPSNNFPGAGGNTGFPSAGANNPYGNTMQGGMPGMQGLPGMLGQGGMGGGTGFVERQMAVVDVSIISTEEDNTQAMGVNLLDGLKIQFGNPLSQTPAFSSSGGGSTTTDNLNSANNTSTNSSVITRLIQVPALTYSLNIANANAKRNEVLARPTLVALGNMPSNFFSGQDIVGAAVSGGQGSSVQIQKEVGVKLSVTPEFLPDNLIKLNVIAERTFLAIPSTSVKFDFRLDTNKTMVNANVVMKFGETLILSGLSERDQTKDRDGVPVLQDVPIVQYLFSRNVTRDYYKSVLILLTPRRTQYTNRAEADIAAERATMSASEVAMAEFEDKYKPWFKPTPNVGEITKALEGGTMYREFRTGDIAASWNRIESTEERLRAAVRFLYY</sequence>
<evidence type="ECO:0000259" key="6">
    <source>
        <dbReference type="Pfam" id="PF00263"/>
    </source>
</evidence>
<dbReference type="InterPro" id="IPR004846">
    <property type="entry name" value="T2SS/T3SS_dom"/>
</dbReference>
<dbReference type="Proteomes" id="UP000186110">
    <property type="component" value="Chromosome"/>
</dbReference>
<dbReference type="Gene3D" id="1.25.40.10">
    <property type="entry name" value="Tetratricopeptide repeat domain"/>
    <property type="match status" value="2"/>
</dbReference>
<dbReference type="PRINTS" id="PR00811">
    <property type="entry name" value="BCTERIALGSPD"/>
</dbReference>
<evidence type="ECO:0000256" key="3">
    <source>
        <dbReference type="ARBA" id="ARBA00023136"/>
    </source>
</evidence>
<dbReference type="PANTHER" id="PTHR30332:SF24">
    <property type="entry name" value="SECRETIN GSPD-RELATED"/>
    <property type="match status" value="1"/>
</dbReference>
<feature type="region of interest" description="Disordered" evidence="5">
    <location>
        <begin position="335"/>
        <end position="358"/>
    </location>
</feature>
<dbReference type="Pfam" id="PF00263">
    <property type="entry name" value="Secretin"/>
    <property type="match status" value="1"/>
</dbReference>
<dbReference type="STRING" id="1484693.RS694_13425"/>
<dbReference type="GO" id="GO:0016020">
    <property type="term" value="C:membrane"/>
    <property type="evidence" value="ECO:0007669"/>
    <property type="project" value="UniProtKB-SubCell"/>
</dbReference>
<feature type="compositionally biased region" description="Low complexity" evidence="5">
    <location>
        <begin position="346"/>
        <end position="358"/>
    </location>
</feature>
<proteinExistence type="inferred from homology"/>
<accession>A0A1P8KBP8</accession>
<gene>
    <name evidence="7" type="ORF">RS694_13425</name>
</gene>
<evidence type="ECO:0000256" key="2">
    <source>
        <dbReference type="ARBA" id="ARBA00022729"/>
    </source>
</evidence>
<evidence type="ECO:0000313" key="7">
    <source>
        <dbReference type="EMBL" id="APW43432.1"/>
    </source>
</evidence>
<reference evidence="7 8" key="1">
    <citation type="submission" date="2017-01" db="EMBL/GenBank/DDBJ databases">
        <authorList>
            <person name="Mah S.A."/>
            <person name="Swanson W.J."/>
            <person name="Moy G.W."/>
            <person name="Vacquier V.D."/>
        </authorList>
    </citation>
    <scope>NUCLEOTIDE SEQUENCE [LARGE SCALE GENOMIC DNA]</scope>
    <source>
        <strain evidence="7 8">DSM 22694</strain>
    </source>
</reference>
<keyword evidence="2" id="KW-0732">Signal</keyword>
<dbReference type="GO" id="GO:0015627">
    <property type="term" value="C:type II protein secretion system complex"/>
    <property type="evidence" value="ECO:0007669"/>
    <property type="project" value="TreeGrafter"/>
</dbReference>
<comment type="similarity">
    <text evidence="4">Belongs to the bacterial secretin family.</text>
</comment>
<evidence type="ECO:0000313" key="8">
    <source>
        <dbReference type="Proteomes" id="UP000186110"/>
    </source>
</evidence>
<dbReference type="GO" id="GO:0009306">
    <property type="term" value="P:protein secretion"/>
    <property type="evidence" value="ECO:0007669"/>
    <property type="project" value="InterPro"/>
</dbReference>
<keyword evidence="8" id="KW-1185">Reference proteome</keyword>
<dbReference type="KEGG" id="rsb:RS694_13425"/>
<protein>
    <recommendedName>
        <fullName evidence="6">Type II/III secretion system secretin-like domain-containing protein</fullName>
    </recommendedName>
</protein>
<dbReference type="EMBL" id="CP019239">
    <property type="protein sequence ID" value="APW43432.1"/>
    <property type="molecule type" value="Genomic_DNA"/>
</dbReference>
<dbReference type="PANTHER" id="PTHR30332">
    <property type="entry name" value="PROBABLE GENERAL SECRETION PATHWAY PROTEIN D"/>
    <property type="match status" value="1"/>
</dbReference>
<name>A0A1P8KBP8_9BURK</name>
<keyword evidence="3" id="KW-0472">Membrane</keyword>
<comment type="subcellular location">
    <subcellularLocation>
        <location evidence="1">Membrane</location>
    </subcellularLocation>
</comment>
<dbReference type="eggNOG" id="COG1450">
    <property type="taxonomic scope" value="Bacteria"/>
</dbReference>
<evidence type="ECO:0000256" key="1">
    <source>
        <dbReference type="ARBA" id="ARBA00004370"/>
    </source>
</evidence>
<evidence type="ECO:0000256" key="4">
    <source>
        <dbReference type="RuleBase" id="RU004003"/>
    </source>
</evidence>
<dbReference type="InterPro" id="IPR050810">
    <property type="entry name" value="Bact_Secretion_Sys_Channel"/>
</dbReference>
<dbReference type="InterPro" id="IPR001775">
    <property type="entry name" value="GspD/PilQ"/>
</dbReference>
<dbReference type="eggNOG" id="COG0457">
    <property type="taxonomic scope" value="Bacteria"/>
</dbReference>